<sequence>MGEDPGSNDAARSTFTSVESWNLPERCHPARYSVIYTWLALPPAGHRVFPLDKPANLQQVFQPNAHQVFSFSQILMLPQQPLQEK</sequence>
<evidence type="ECO:0000313" key="2">
    <source>
        <dbReference type="Proteomes" id="UP001600064"/>
    </source>
</evidence>
<accession>A0ABR4D5P9</accession>
<gene>
    <name evidence="1" type="ORF">VTJ83DRAFT_6454</name>
</gene>
<comment type="caution">
    <text evidence="1">The sequence shown here is derived from an EMBL/GenBank/DDBJ whole genome shotgun (WGS) entry which is preliminary data.</text>
</comment>
<dbReference type="RefSeq" id="XP_070864081.1">
    <property type="nucleotide sequence ID" value="XM_071013167.1"/>
</dbReference>
<dbReference type="EMBL" id="JAZGUE010000006">
    <property type="protein sequence ID" value="KAL2265354.1"/>
    <property type="molecule type" value="Genomic_DNA"/>
</dbReference>
<protein>
    <submittedName>
        <fullName evidence="1">Uncharacterized protein</fullName>
    </submittedName>
</protein>
<proteinExistence type="predicted"/>
<name>A0ABR4D5P9_9PEZI</name>
<dbReference type="Proteomes" id="UP001600064">
    <property type="component" value="Unassembled WGS sequence"/>
</dbReference>
<keyword evidence="2" id="KW-1185">Reference proteome</keyword>
<evidence type="ECO:0000313" key="1">
    <source>
        <dbReference type="EMBL" id="KAL2265354.1"/>
    </source>
</evidence>
<dbReference type="GeneID" id="98127811"/>
<reference evidence="1 2" key="1">
    <citation type="journal article" date="2024" name="Commun. Biol.">
        <title>Comparative genomic analysis of thermophilic fungi reveals convergent evolutionary adaptations and gene losses.</title>
        <authorList>
            <person name="Steindorff A.S."/>
            <person name="Aguilar-Pontes M.V."/>
            <person name="Robinson A.J."/>
            <person name="Andreopoulos B."/>
            <person name="LaButti K."/>
            <person name="Kuo A."/>
            <person name="Mondo S."/>
            <person name="Riley R."/>
            <person name="Otillar R."/>
            <person name="Haridas S."/>
            <person name="Lipzen A."/>
            <person name="Grimwood J."/>
            <person name="Schmutz J."/>
            <person name="Clum A."/>
            <person name="Reid I.D."/>
            <person name="Moisan M.C."/>
            <person name="Butler G."/>
            <person name="Nguyen T.T.M."/>
            <person name="Dewar K."/>
            <person name="Conant G."/>
            <person name="Drula E."/>
            <person name="Henrissat B."/>
            <person name="Hansel C."/>
            <person name="Singer S."/>
            <person name="Hutchinson M.I."/>
            <person name="de Vries R.P."/>
            <person name="Natvig D.O."/>
            <person name="Powell A.J."/>
            <person name="Tsang A."/>
            <person name="Grigoriev I.V."/>
        </authorList>
    </citation>
    <scope>NUCLEOTIDE SEQUENCE [LARGE SCALE GENOMIC DNA]</scope>
    <source>
        <strain evidence="1 2">ATCC 22073</strain>
    </source>
</reference>
<organism evidence="1 2">
    <name type="scientific">Remersonia thermophila</name>
    <dbReference type="NCBI Taxonomy" id="72144"/>
    <lineage>
        <taxon>Eukaryota</taxon>
        <taxon>Fungi</taxon>
        <taxon>Dikarya</taxon>
        <taxon>Ascomycota</taxon>
        <taxon>Pezizomycotina</taxon>
        <taxon>Sordariomycetes</taxon>
        <taxon>Sordariomycetidae</taxon>
        <taxon>Sordariales</taxon>
        <taxon>Sordariales incertae sedis</taxon>
        <taxon>Remersonia</taxon>
    </lineage>
</organism>